<sequence length="427" mass="45270">MQLGGHATIVPSPPIRRGANAEITAGAGDVEGDVMGDVVVVGAGPAGLVLARLLQQAGIPVTVFERRSREELTARPGAGLIEYRTVELLRAAGIADVDLDFTMRNGRMEFRTPTASTIFDYGLLTGDRPNYIYPQHLLVGALSDALVASGVDVRFGTPVTAVRQDADGAVVTPAGGAEVACRAVVGCEGSHSVVAAAMTGLRTSEEDLPARIVAVIADAPPMEEHTIYGLHPRGFAGQMRRGPHQTRYYVEVPGTDTLADWPEDRIRAELAHRLDIHGKLDAVPFGEPTLVDLRVRVVEPMQDGRLFLAGDSAHLITAAAGKGMNLAIQDAVELAAGLVDRFGPAGDGRRLAAYSDTRLPAIWRTEAFSMWYLRVLMSGFRNGTETPGAAPGGFATGLREGWLAALLGDPLLARWFAHAYAGVDSSP</sequence>
<protein>
    <submittedName>
        <fullName evidence="4">4-hydroxybenzoate 3-monooxygenase</fullName>
    </submittedName>
</protein>
<dbReference type="PRINTS" id="PR00420">
    <property type="entry name" value="RNGMNOXGNASE"/>
</dbReference>
<dbReference type="PANTHER" id="PTHR43004:SF3">
    <property type="entry name" value="P-HYDROXYBENZOATE HYDROXYLASE"/>
    <property type="match status" value="1"/>
</dbReference>
<name>A0ABP9P4U1_9PSEU</name>
<dbReference type="EMBL" id="BAABJO010000049">
    <property type="protein sequence ID" value="GAA5140825.1"/>
    <property type="molecule type" value="Genomic_DNA"/>
</dbReference>
<evidence type="ECO:0000313" key="4">
    <source>
        <dbReference type="EMBL" id="GAA5140825.1"/>
    </source>
</evidence>
<organism evidence="4 5">
    <name type="scientific">Pseudonocardia adelaidensis</name>
    <dbReference type="NCBI Taxonomy" id="648754"/>
    <lineage>
        <taxon>Bacteria</taxon>
        <taxon>Bacillati</taxon>
        <taxon>Actinomycetota</taxon>
        <taxon>Actinomycetes</taxon>
        <taxon>Pseudonocardiales</taxon>
        <taxon>Pseudonocardiaceae</taxon>
        <taxon>Pseudonocardia</taxon>
    </lineage>
</organism>
<evidence type="ECO:0000259" key="3">
    <source>
        <dbReference type="Pfam" id="PF01494"/>
    </source>
</evidence>
<dbReference type="Pfam" id="PF01494">
    <property type="entry name" value="FAD_binding_3"/>
    <property type="match status" value="1"/>
</dbReference>
<evidence type="ECO:0000256" key="2">
    <source>
        <dbReference type="ARBA" id="ARBA00022827"/>
    </source>
</evidence>
<keyword evidence="2" id="KW-0274">FAD</keyword>
<feature type="domain" description="FAD-binding" evidence="3">
    <location>
        <begin position="37"/>
        <end position="368"/>
    </location>
</feature>
<evidence type="ECO:0000256" key="1">
    <source>
        <dbReference type="ARBA" id="ARBA00022630"/>
    </source>
</evidence>
<dbReference type="SUPFAM" id="SSF54373">
    <property type="entry name" value="FAD-linked reductases, C-terminal domain"/>
    <property type="match status" value="1"/>
</dbReference>
<comment type="caution">
    <text evidence="4">The sequence shown here is derived from an EMBL/GenBank/DDBJ whole genome shotgun (WGS) entry which is preliminary data.</text>
</comment>
<gene>
    <name evidence="4" type="ORF">GCM10023320_78960</name>
</gene>
<dbReference type="PANTHER" id="PTHR43004">
    <property type="entry name" value="TRK SYSTEM POTASSIUM UPTAKE PROTEIN"/>
    <property type="match status" value="1"/>
</dbReference>
<dbReference type="InterPro" id="IPR036188">
    <property type="entry name" value="FAD/NAD-bd_sf"/>
</dbReference>
<dbReference type="Gene3D" id="3.50.50.60">
    <property type="entry name" value="FAD/NAD(P)-binding domain"/>
    <property type="match status" value="1"/>
</dbReference>
<evidence type="ECO:0000313" key="5">
    <source>
        <dbReference type="Proteomes" id="UP001500804"/>
    </source>
</evidence>
<accession>A0ABP9P4U1</accession>
<dbReference type="InterPro" id="IPR050641">
    <property type="entry name" value="RIFMO-like"/>
</dbReference>
<dbReference type="InterPro" id="IPR002938">
    <property type="entry name" value="FAD-bd"/>
</dbReference>
<dbReference type="Proteomes" id="UP001500804">
    <property type="component" value="Unassembled WGS sequence"/>
</dbReference>
<dbReference type="Gene3D" id="3.30.9.10">
    <property type="entry name" value="D-Amino Acid Oxidase, subunit A, domain 2"/>
    <property type="match status" value="1"/>
</dbReference>
<proteinExistence type="predicted"/>
<reference evidence="5" key="1">
    <citation type="journal article" date="2019" name="Int. J. Syst. Evol. Microbiol.">
        <title>The Global Catalogue of Microorganisms (GCM) 10K type strain sequencing project: providing services to taxonomists for standard genome sequencing and annotation.</title>
        <authorList>
            <consortium name="The Broad Institute Genomics Platform"/>
            <consortium name="The Broad Institute Genome Sequencing Center for Infectious Disease"/>
            <person name="Wu L."/>
            <person name="Ma J."/>
        </authorList>
    </citation>
    <scope>NUCLEOTIDE SEQUENCE [LARGE SCALE GENOMIC DNA]</scope>
    <source>
        <strain evidence="5">JCM 18302</strain>
    </source>
</reference>
<dbReference type="SUPFAM" id="SSF51905">
    <property type="entry name" value="FAD/NAD(P)-binding domain"/>
    <property type="match status" value="1"/>
</dbReference>
<keyword evidence="5" id="KW-1185">Reference proteome</keyword>
<keyword evidence="1" id="KW-0285">Flavoprotein</keyword>